<reference evidence="2" key="1">
    <citation type="journal article" date="2019" name="Int. J. Syst. Evol. Microbiol.">
        <title>The Global Catalogue of Microorganisms (GCM) 10K type strain sequencing project: providing services to taxonomists for standard genome sequencing and annotation.</title>
        <authorList>
            <consortium name="The Broad Institute Genomics Platform"/>
            <consortium name="The Broad Institute Genome Sequencing Center for Infectious Disease"/>
            <person name="Wu L."/>
            <person name="Ma J."/>
        </authorList>
    </citation>
    <scope>NUCLEOTIDE SEQUENCE [LARGE SCALE GENOMIC DNA]</scope>
    <source>
        <strain evidence="2">CECT 7477</strain>
    </source>
</reference>
<evidence type="ECO:0000313" key="1">
    <source>
        <dbReference type="EMBL" id="MFC4094884.1"/>
    </source>
</evidence>
<gene>
    <name evidence="1" type="ORF">ACFOUT_03305</name>
</gene>
<name>A0ABV8JK13_9FLAO</name>
<accession>A0ABV8JK13</accession>
<keyword evidence="2" id="KW-1185">Reference proteome</keyword>
<dbReference type="EMBL" id="JBHSAW010000003">
    <property type="protein sequence ID" value="MFC4094884.1"/>
    <property type="molecule type" value="Genomic_DNA"/>
</dbReference>
<comment type="caution">
    <text evidence="1">The sequence shown here is derived from an EMBL/GenBank/DDBJ whole genome shotgun (WGS) entry which is preliminary data.</text>
</comment>
<evidence type="ECO:0000313" key="2">
    <source>
        <dbReference type="Proteomes" id="UP001595814"/>
    </source>
</evidence>
<dbReference type="Proteomes" id="UP001595814">
    <property type="component" value="Unassembled WGS sequence"/>
</dbReference>
<sequence>MKIQLGILLIFFAAIGFAQFGPQTPFSDRFGQNSMNLPPEFYSLEWNGGMQLKAKPTDLSIEIDSMGAQEINVLVDLKDRPVLYTSDISTPVCADGDCRLMDIRLYWTLLGEYAGFDRYPNSPLTKHDHDEFLSADYRKLHQLLMDDNSILKRRKIDELVKKPEQPEMEGVDAVAGATIKEVKESVVGGALYSCYTAWHLVHGPIKDAIQKRTLSLVDNDMVLRMLGSNNTDYQMFALKRMTEEQYAANYLRIAQIFEDGVPLIRTFIVKNLPDRFWNSERLQIPFWDNFSEVDINSRSLLLDNLKNSPVSVLENLSQELSVMTKNQLNLYLMHLAELKQIKPSILTNIEIFANSPSETYAYLATDFLKDYKL</sequence>
<organism evidence="1 2">
    <name type="scientific">Euzebyella saccharophila</name>
    <dbReference type="NCBI Taxonomy" id="679664"/>
    <lineage>
        <taxon>Bacteria</taxon>
        <taxon>Pseudomonadati</taxon>
        <taxon>Bacteroidota</taxon>
        <taxon>Flavobacteriia</taxon>
        <taxon>Flavobacteriales</taxon>
        <taxon>Flavobacteriaceae</taxon>
        <taxon>Euzebyella</taxon>
    </lineage>
</organism>
<protein>
    <submittedName>
        <fullName evidence="1">Uncharacterized protein</fullName>
    </submittedName>
</protein>
<proteinExistence type="predicted"/>
<dbReference type="RefSeq" id="WP_192462199.1">
    <property type="nucleotide sequence ID" value="NZ_JACYFJ010000003.1"/>
</dbReference>